<keyword evidence="11" id="KW-0418">Kinase</keyword>
<evidence type="ECO:0000256" key="7">
    <source>
        <dbReference type="ARBA" id="ARBA00022643"/>
    </source>
</evidence>
<feature type="domain" description="PAS" evidence="17">
    <location>
        <begin position="45"/>
        <end position="117"/>
    </location>
</feature>
<evidence type="ECO:0000259" key="17">
    <source>
        <dbReference type="PROSITE" id="PS50112"/>
    </source>
</evidence>
<dbReference type="PROSITE" id="PS50112">
    <property type="entry name" value="PAS"/>
    <property type="match status" value="1"/>
</dbReference>
<reference evidence="19 20" key="1">
    <citation type="submission" date="2020-09" db="EMBL/GenBank/DDBJ databases">
        <title>Roseomonas.</title>
        <authorList>
            <person name="Zhu W."/>
        </authorList>
    </citation>
    <scope>NUCLEOTIDE SEQUENCE [LARGE SCALE GENOMIC DNA]</scope>
    <source>
        <strain evidence="19 20">573</strain>
    </source>
</reference>
<dbReference type="InterPro" id="IPR036890">
    <property type="entry name" value="HATPase_C_sf"/>
</dbReference>
<dbReference type="Gene3D" id="3.30.565.10">
    <property type="entry name" value="Histidine kinase-like ATPase, C-terminal domain"/>
    <property type="match status" value="1"/>
</dbReference>
<dbReference type="Proteomes" id="UP001518989">
    <property type="component" value="Unassembled WGS sequence"/>
</dbReference>
<keyword evidence="10" id="KW-0547">Nucleotide-binding</keyword>
<dbReference type="PANTHER" id="PTHR41523">
    <property type="entry name" value="TWO-COMPONENT SYSTEM SENSOR PROTEIN"/>
    <property type="match status" value="1"/>
</dbReference>
<keyword evidence="7" id="KW-0288">FMN</keyword>
<dbReference type="CDD" id="cd00130">
    <property type="entry name" value="PAS"/>
    <property type="match status" value="1"/>
</dbReference>
<dbReference type="PANTHER" id="PTHR41523:SF8">
    <property type="entry name" value="ETHYLENE RESPONSE SENSOR PROTEIN"/>
    <property type="match status" value="1"/>
</dbReference>
<keyword evidence="12" id="KW-0067">ATP-binding</keyword>
<dbReference type="Gene3D" id="3.30.450.20">
    <property type="entry name" value="PAS domain"/>
    <property type="match status" value="1"/>
</dbReference>
<evidence type="ECO:0000256" key="2">
    <source>
        <dbReference type="ARBA" id="ARBA00012438"/>
    </source>
</evidence>
<keyword evidence="6" id="KW-0285">Flavoprotein</keyword>
<keyword evidence="5" id="KW-0716">Sensory transduction</keyword>
<keyword evidence="4" id="KW-0597">Phosphoprotein</keyword>
<evidence type="ECO:0000259" key="18">
    <source>
        <dbReference type="PROSITE" id="PS50113"/>
    </source>
</evidence>
<evidence type="ECO:0000313" key="20">
    <source>
        <dbReference type="Proteomes" id="UP001518989"/>
    </source>
</evidence>
<dbReference type="Pfam" id="PF00989">
    <property type="entry name" value="PAS"/>
    <property type="match status" value="1"/>
</dbReference>
<sequence length="374" mass="41544">MSEPIWSAGQGREARLERLLDQQRHTTAQDRIKQLERENSELRKSLNQAEDLVRVKDHALIALNLSGKILRWNAGASALLGYADDELLGRSGDILFLPEDRDRGLFLEELRWAIEEGYAQNERWQIKRDGSRFWASGSTTPMLDGDGRPRGFLSVFRDSTAVRTEAEHRELLLAEMGHRVKNAFSTMQAVVLHTLRRGGVSTETQVILDARLNALALSHELLTRNQWHGAALTEVVERALLPYGDGERGNLKGPLVWLPARAAEMLGLAFHELATNAAKYGALSVADGQVDVSWNLNIAGSGTRLLHLVWRERGGPPATSPTHQGFGLRLLEQGIVQDLDGTLKLAFHPEGLECHLCLPVAPAEQTLETGNIYR</sequence>
<dbReference type="SMART" id="SM00091">
    <property type="entry name" value="PAS"/>
    <property type="match status" value="1"/>
</dbReference>
<evidence type="ECO:0000256" key="6">
    <source>
        <dbReference type="ARBA" id="ARBA00022630"/>
    </source>
</evidence>
<evidence type="ECO:0000256" key="13">
    <source>
        <dbReference type="ARBA" id="ARBA00022991"/>
    </source>
</evidence>
<evidence type="ECO:0000256" key="4">
    <source>
        <dbReference type="ARBA" id="ARBA00022553"/>
    </source>
</evidence>
<dbReference type="InterPro" id="IPR035965">
    <property type="entry name" value="PAS-like_dom_sf"/>
</dbReference>
<evidence type="ECO:0000256" key="11">
    <source>
        <dbReference type="ARBA" id="ARBA00022777"/>
    </source>
</evidence>
<proteinExistence type="predicted"/>
<keyword evidence="9" id="KW-0677">Repeat</keyword>
<keyword evidence="3" id="KW-0600">Photoreceptor protein</keyword>
<dbReference type="NCBIfam" id="TIGR00229">
    <property type="entry name" value="sensory_box"/>
    <property type="match status" value="1"/>
</dbReference>
<dbReference type="EC" id="2.7.13.3" evidence="2"/>
<evidence type="ECO:0000256" key="8">
    <source>
        <dbReference type="ARBA" id="ARBA00022679"/>
    </source>
</evidence>
<keyword evidence="16" id="KW-0175">Coiled coil</keyword>
<evidence type="ECO:0000256" key="10">
    <source>
        <dbReference type="ARBA" id="ARBA00022741"/>
    </source>
</evidence>
<evidence type="ECO:0000256" key="14">
    <source>
        <dbReference type="ARBA" id="ARBA00023026"/>
    </source>
</evidence>
<dbReference type="InterPro" id="IPR000700">
    <property type="entry name" value="PAS-assoc_C"/>
</dbReference>
<keyword evidence="20" id="KW-1185">Reference proteome</keyword>
<comment type="catalytic activity">
    <reaction evidence="1">
        <text>ATP + protein L-histidine = ADP + protein N-phospho-L-histidine.</text>
        <dbReference type="EC" id="2.7.13.3"/>
    </reaction>
</comment>
<feature type="domain" description="PAC" evidence="18">
    <location>
        <begin position="119"/>
        <end position="171"/>
    </location>
</feature>
<dbReference type="SUPFAM" id="SSF55785">
    <property type="entry name" value="PYP-like sensor domain (PAS domain)"/>
    <property type="match status" value="1"/>
</dbReference>
<dbReference type="SMART" id="SM00086">
    <property type="entry name" value="PAC"/>
    <property type="match status" value="1"/>
</dbReference>
<name>A0ABS3KLS6_9PROT</name>
<dbReference type="InterPro" id="IPR001610">
    <property type="entry name" value="PAC"/>
</dbReference>
<evidence type="ECO:0000256" key="3">
    <source>
        <dbReference type="ARBA" id="ARBA00022543"/>
    </source>
</evidence>
<dbReference type="SMART" id="SM00911">
    <property type="entry name" value="HWE_HK"/>
    <property type="match status" value="1"/>
</dbReference>
<protein>
    <recommendedName>
        <fullName evidence="2">histidine kinase</fullName>
        <ecNumber evidence="2">2.7.13.3</ecNumber>
    </recommendedName>
</protein>
<organism evidence="19 20">
    <name type="scientific">Roseomonas haemaphysalidis</name>
    <dbReference type="NCBI Taxonomy" id="2768162"/>
    <lineage>
        <taxon>Bacteria</taxon>
        <taxon>Pseudomonadati</taxon>
        <taxon>Pseudomonadota</taxon>
        <taxon>Alphaproteobacteria</taxon>
        <taxon>Acetobacterales</taxon>
        <taxon>Roseomonadaceae</taxon>
        <taxon>Roseomonas</taxon>
    </lineage>
</organism>
<keyword evidence="15" id="KW-0675">Receptor</keyword>
<keyword evidence="13" id="KW-0157">Chromophore</keyword>
<evidence type="ECO:0000256" key="12">
    <source>
        <dbReference type="ARBA" id="ARBA00022840"/>
    </source>
</evidence>
<dbReference type="InterPro" id="IPR013767">
    <property type="entry name" value="PAS_fold"/>
</dbReference>
<comment type="caution">
    <text evidence="19">The sequence shown here is derived from an EMBL/GenBank/DDBJ whole genome shotgun (WGS) entry which is preliminary data.</text>
</comment>
<evidence type="ECO:0000256" key="15">
    <source>
        <dbReference type="ARBA" id="ARBA00023170"/>
    </source>
</evidence>
<dbReference type="PROSITE" id="PS50113">
    <property type="entry name" value="PAC"/>
    <property type="match status" value="1"/>
</dbReference>
<keyword evidence="14" id="KW-0843">Virulence</keyword>
<dbReference type="InterPro" id="IPR000014">
    <property type="entry name" value="PAS"/>
</dbReference>
<accession>A0ABS3KLS6</accession>
<keyword evidence="8" id="KW-0808">Transferase</keyword>
<gene>
    <name evidence="19" type="ORF">IAI61_05180</name>
</gene>
<evidence type="ECO:0000256" key="9">
    <source>
        <dbReference type="ARBA" id="ARBA00022737"/>
    </source>
</evidence>
<dbReference type="InterPro" id="IPR011102">
    <property type="entry name" value="Sig_transdc_His_kinase_HWE"/>
</dbReference>
<dbReference type="EMBL" id="JACTNG010000002">
    <property type="protein sequence ID" value="MBO1078413.1"/>
    <property type="molecule type" value="Genomic_DNA"/>
</dbReference>
<evidence type="ECO:0000256" key="5">
    <source>
        <dbReference type="ARBA" id="ARBA00022606"/>
    </source>
</evidence>
<evidence type="ECO:0000313" key="19">
    <source>
        <dbReference type="EMBL" id="MBO1078413.1"/>
    </source>
</evidence>
<evidence type="ECO:0000256" key="1">
    <source>
        <dbReference type="ARBA" id="ARBA00000085"/>
    </source>
</evidence>
<dbReference type="Pfam" id="PF07536">
    <property type="entry name" value="HWE_HK"/>
    <property type="match status" value="1"/>
</dbReference>
<feature type="coiled-coil region" evidence="16">
    <location>
        <begin position="25"/>
        <end position="55"/>
    </location>
</feature>
<evidence type="ECO:0000256" key="16">
    <source>
        <dbReference type="SAM" id="Coils"/>
    </source>
</evidence>